<dbReference type="Proteomes" id="UP000623687">
    <property type="component" value="Unassembled WGS sequence"/>
</dbReference>
<keyword evidence="1" id="KW-0175">Coiled coil</keyword>
<sequence>MGRPWTTKEQADFLQGRSAEYKEASEKKNYLVFWDELFLAWFSAFPEPIPPELQNIAPELWSDEDKGKAKKRIIQRKAQLRDWYHNHFRVDCRVDSTNAVDKLLKLSEKVATGKRARKATEVFSGCFYQGSATQETVQTRVRDEAPCDEAGELIKEDRRAKSARRMKIYDEEIEAAWKQASDEQKAEVEAVIEEARARRETEEDEEPKTIDQIEGLRRLPALMDAVAKAMQDTCGWSFTILAGGRGPAGNVQTASYHLGKTKNGHTFKNAFKEFDSSIMRPWTSFVRTVCEENEVPCGPFPPTEWTSQGGEAPMHGYHPPSTWDPAFDITNNSGNASASPPPQMRAHNATSSSPESPKDANREPATTTNVGGPLASGTREDSPSLQNPDGKPAPTAPLHAPATTTNVPNPTDLQNQPNGLAPQNAGVRGTREDSPLLQNPDGGPAPTAPLHAPATTATTTNVPNPRDLQNQPNGRAPQKPVSARTPNDETCRAAQGSQELWLTGALTRLRQGAGADWLEAVDLWEQIESEPTSSKAKRFPTDNRPAQVAQWFAYGRSYKDDPDIPDVIKYEQDLLAWWNGLQPEWPRSAGPLPLPSYSAPDGHDWSSLKITGRSGLLVVMVSFAWWGKAVGISPSWLTASADLKHALDAMLSEGKEGTSQSRANRKRCRDMHVDRENATFAKQRKQLRQHAIPVLAQRKQPRKHTRPVPARVTRSSASGAPRSCK</sequence>
<feature type="compositionally biased region" description="Polar residues" evidence="2">
    <location>
        <begin position="329"/>
        <end position="338"/>
    </location>
</feature>
<dbReference type="VEuPathDB" id="FungiDB:PC9H_006057"/>
<protein>
    <submittedName>
        <fullName evidence="3">Uncharacterized protein</fullName>
    </submittedName>
</protein>
<dbReference type="RefSeq" id="XP_036631630.1">
    <property type="nucleotide sequence ID" value="XM_036775611.1"/>
</dbReference>
<name>A0A8H7DV84_PLEOS</name>
<dbReference type="EMBL" id="JACETU010000004">
    <property type="protein sequence ID" value="KAF7430352.1"/>
    <property type="molecule type" value="Genomic_DNA"/>
</dbReference>
<comment type="caution">
    <text evidence="3">The sequence shown here is derived from an EMBL/GenBank/DDBJ whole genome shotgun (WGS) entry which is preliminary data.</text>
</comment>
<feature type="compositionally biased region" description="Low complexity" evidence="2">
    <location>
        <begin position="444"/>
        <end position="465"/>
    </location>
</feature>
<dbReference type="GeneID" id="59375875"/>
<keyword evidence="4" id="KW-1185">Reference proteome</keyword>
<evidence type="ECO:0000256" key="1">
    <source>
        <dbReference type="SAM" id="Coils"/>
    </source>
</evidence>
<feature type="region of interest" description="Disordered" evidence="2">
    <location>
        <begin position="300"/>
        <end position="489"/>
    </location>
</feature>
<gene>
    <name evidence="3" type="ORF">PC9H_006057</name>
</gene>
<evidence type="ECO:0000313" key="3">
    <source>
        <dbReference type="EMBL" id="KAF7430352.1"/>
    </source>
</evidence>
<feature type="compositionally biased region" description="Low complexity" evidence="2">
    <location>
        <begin position="392"/>
        <end position="411"/>
    </location>
</feature>
<dbReference type="AlphaFoldDB" id="A0A8H7DV84"/>
<feature type="coiled-coil region" evidence="1">
    <location>
        <begin position="178"/>
        <end position="205"/>
    </location>
</feature>
<organism evidence="3 4">
    <name type="scientific">Pleurotus ostreatus</name>
    <name type="common">Oyster mushroom</name>
    <name type="synonym">White-rot fungus</name>
    <dbReference type="NCBI Taxonomy" id="5322"/>
    <lineage>
        <taxon>Eukaryota</taxon>
        <taxon>Fungi</taxon>
        <taxon>Dikarya</taxon>
        <taxon>Basidiomycota</taxon>
        <taxon>Agaricomycotina</taxon>
        <taxon>Agaricomycetes</taxon>
        <taxon>Agaricomycetidae</taxon>
        <taxon>Agaricales</taxon>
        <taxon>Pleurotineae</taxon>
        <taxon>Pleurotaceae</taxon>
        <taxon>Pleurotus</taxon>
    </lineage>
</organism>
<dbReference type="OrthoDB" id="3066350at2759"/>
<reference evidence="3" key="1">
    <citation type="submission" date="2019-07" db="EMBL/GenBank/DDBJ databases">
        <authorList>
            <person name="Palmer J.M."/>
        </authorList>
    </citation>
    <scope>NUCLEOTIDE SEQUENCE</scope>
    <source>
        <strain evidence="3">PC9</strain>
    </source>
</reference>
<evidence type="ECO:0000313" key="4">
    <source>
        <dbReference type="Proteomes" id="UP000623687"/>
    </source>
</evidence>
<proteinExistence type="predicted"/>
<evidence type="ECO:0000256" key="2">
    <source>
        <dbReference type="SAM" id="MobiDB-lite"/>
    </source>
</evidence>
<feature type="region of interest" description="Disordered" evidence="2">
    <location>
        <begin position="696"/>
        <end position="725"/>
    </location>
</feature>
<accession>A0A8H7DV84</accession>